<dbReference type="Proteomes" id="UP000608579">
    <property type="component" value="Unassembled WGS sequence"/>
</dbReference>
<name>A0A832ZVU6_CALS0</name>
<evidence type="ECO:0000313" key="2">
    <source>
        <dbReference type="Proteomes" id="UP000608579"/>
    </source>
</evidence>
<comment type="caution">
    <text evidence="1">The sequence shown here is derived from an EMBL/GenBank/DDBJ whole genome shotgun (WGS) entry which is preliminary data.</text>
</comment>
<evidence type="ECO:0000313" key="1">
    <source>
        <dbReference type="EMBL" id="HIQ29376.1"/>
    </source>
</evidence>
<sequence>MRKIDWISVKADVESLEAELGAEAVDGLYSICEEGEDVSCMTLKRILGKRDKKYGGGNLFKR</sequence>
<proteinExistence type="predicted"/>
<dbReference type="EMBL" id="DQVM01000041">
    <property type="protein sequence ID" value="HIQ29376.1"/>
    <property type="molecule type" value="Genomic_DNA"/>
</dbReference>
<accession>A0A832ZVU6</accession>
<gene>
    <name evidence="1" type="ORF">EYH45_02300</name>
</gene>
<protein>
    <submittedName>
        <fullName evidence="1">Uncharacterized protein</fullName>
    </submittedName>
</protein>
<dbReference type="AlphaFoldDB" id="A0A832ZVU6"/>
<reference evidence="1" key="1">
    <citation type="journal article" date="2020" name="ISME J.">
        <title>Gammaproteobacteria mediating utilization of methyl-, sulfur- and petroleum organic compounds in deep ocean hydrothermal plumes.</title>
        <authorList>
            <person name="Zhou Z."/>
            <person name="Liu Y."/>
            <person name="Pan J."/>
            <person name="Cron B.R."/>
            <person name="Toner B.M."/>
            <person name="Anantharaman K."/>
            <person name="Breier J.A."/>
            <person name="Dick G.J."/>
            <person name="Li M."/>
        </authorList>
    </citation>
    <scope>NUCLEOTIDE SEQUENCE</scope>
    <source>
        <strain evidence="1">SZUA-1515</strain>
    </source>
</reference>
<organism evidence="1 2">
    <name type="scientific">Caldiarchaeum subterraneum</name>
    <dbReference type="NCBI Taxonomy" id="311458"/>
    <lineage>
        <taxon>Archaea</taxon>
        <taxon>Nitrososphaerota</taxon>
        <taxon>Candidatus Caldarchaeales</taxon>
        <taxon>Candidatus Caldarchaeaceae</taxon>
        <taxon>Candidatus Caldarchaeum</taxon>
    </lineage>
</organism>